<dbReference type="Gene3D" id="3.90.1530.30">
    <property type="match status" value="1"/>
</dbReference>
<reference evidence="4" key="1">
    <citation type="journal article" date="2021" name="Syst. Appl. Microbiol.">
        <title>Roseomonas hellenica sp. nov., isolated from roots of wild-growing Alkanna tinctoria.</title>
        <authorList>
            <person name="Rat A."/>
            <person name="Naranjo H.D."/>
            <person name="Lebbe L."/>
            <person name="Cnockaert M."/>
            <person name="Krigas N."/>
            <person name="Grigoriadou K."/>
            <person name="Maloupa E."/>
            <person name="Willems A."/>
        </authorList>
    </citation>
    <scope>NUCLEOTIDE SEQUENCE [LARGE SCALE GENOMIC DNA]</scope>
    <source>
        <strain evidence="4">LMG 31159</strain>
    </source>
</reference>
<dbReference type="SUPFAM" id="SSF110849">
    <property type="entry name" value="ParB/Sulfiredoxin"/>
    <property type="match status" value="1"/>
</dbReference>
<comment type="similarity">
    <text evidence="1">Belongs to the ParB family.</text>
</comment>
<dbReference type="Proteomes" id="UP000698752">
    <property type="component" value="Unassembled WGS sequence"/>
</dbReference>
<evidence type="ECO:0000259" key="2">
    <source>
        <dbReference type="SMART" id="SM00470"/>
    </source>
</evidence>
<feature type="domain" description="ParB-like N-terminal" evidence="2">
    <location>
        <begin position="12"/>
        <end position="102"/>
    </location>
</feature>
<evidence type="ECO:0000313" key="3">
    <source>
        <dbReference type="EMBL" id="MBR0651754.1"/>
    </source>
</evidence>
<dbReference type="SMART" id="SM00470">
    <property type="entry name" value="ParB"/>
    <property type="match status" value="1"/>
</dbReference>
<dbReference type="Pfam" id="PF02195">
    <property type="entry name" value="ParB_N"/>
    <property type="match status" value="1"/>
</dbReference>
<dbReference type="CDD" id="cd16411">
    <property type="entry name" value="ParB_N_like"/>
    <property type="match status" value="1"/>
</dbReference>
<proteinExistence type="inferred from homology"/>
<name>A0ABS5EL55_9PROT</name>
<dbReference type="RefSeq" id="WP_211870469.1">
    <property type="nucleotide sequence ID" value="NZ_JAAEDI010000021.1"/>
</dbReference>
<keyword evidence="4" id="KW-1185">Reference proteome</keyword>
<dbReference type="Pfam" id="PF07506">
    <property type="entry name" value="RepB"/>
    <property type="match status" value="1"/>
</dbReference>
<sequence>MITERDTRSEAQAIPVDLIHISNPRARSPRAFDELVASIASVGLKRPITVAARSSTEGSRYDLVCGQGRLEAFRELGQTTIPAVIVEADPEQLQIMSLVENLARRQHHALDLLHDIQGMRERGHSEADIARKTGLTGEYVRGVLRLITKSETRLLTAVEKGTIPVSIAVDIALAADTDTQRVLQEAYEKNLLRGHKLMAAKRLVEQRRRKRGYEGERDRGARARPLSLNALVRTYQQDTEKKRLLVRRAQATRDRLVFVLEALRALMADASFAALLTAERIETLPRSLTERLRAREGA</sequence>
<evidence type="ECO:0000256" key="1">
    <source>
        <dbReference type="ARBA" id="ARBA00006295"/>
    </source>
</evidence>
<accession>A0ABS5EL55</accession>
<dbReference type="InterPro" id="IPR011111">
    <property type="entry name" value="Plasmid_RepB"/>
</dbReference>
<dbReference type="InterPro" id="IPR050336">
    <property type="entry name" value="Chromosome_partition/occlusion"/>
</dbReference>
<comment type="caution">
    <text evidence="3">The sequence shown here is derived from an EMBL/GenBank/DDBJ whole genome shotgun (WGS) entry which is preliminary data.</text>
</comment>
<dbReference type="PANTHER" id="PTHR33375:SF1">
    <property type="entry name" value="CHROMOSOME-PARTITIONING PROTEIN PARB-RELATED"/>
    <property type="match status" value="1"/>
</dbReference>
<dbReference type="InterPro" id="IPR036086">
    <property type="entry name" value="ParB/Sulfiredoxin_sf"/>
</dbReference>
<dbReference type="PANTHER" id="PTHR33375">
    <property type="entry name" value="CHROMOSOME-PARTITIONING PROTEIN PARB-RELATED"/>
    <property type="match status" value="1"/>
</dbReference>
<dbReference type="InterPro" id="IPR004437">
    <property type="entry name" value="ParB/RepB/Spo0J"/>
</dbReference>
<dbReference type="InterPro" id="IPR003115">
    <property type="entry name" value="ParB_N"/>
</dbReference>
<organism evidence="3 4">
    <name type="scientific">Neoroseomonas terrae</name>
    <dbReference type="NCBI Taxonomy" id="424799"/>
    <lineage>
        <taxon>Bacteria</taxon>
        <taxon>Pseudomonadati</taxon>
        <taxon>Pseudomonadota</taxon>
        <taxon>Alphaproteobacteria</taxon>
        <taxon>Acetobacterales</taxon>
        <taxon>Acetobacteraceae</taxon>
        <taxon>Neoroseomonas</taxon>
    </lineage>
</organism>
<dbReference type="NCBIfam" id="TIGR00180">
    <property type="entry name" value="parB_part"/>
    <property type="match status" value="1"/>
</dbReference>
<dbReference type="SUPFAM" id="SSF109709">
    <property type="entry name" value="KorB DNA-binding domain-like"/>
    <property type="match status" value="1"/>
</dbReference>
<gene>
    <name evidence="3" type="ORF">GXW78_18940</name>
</gene>
<dbReference type="EMBL" id="JAAEDI010000021">
    <property type="protein sequence ID" value="MBR0651754.1"/>
    <property type="molecule type" value="Genomic_DNA"/>
</dbReference>
<dbReference type="Gene3D" id="1.10.10.2830">
    <property type="match status" value="1"/>
</dbReference>
<evidence type="ECO:0000313" key="4">
    <source>
        <dbReference type="Proteomes" id="UP000698752"/>
    </source>
</evidence>
<protein>
    <submittedName>
        <fullName evidence="3">ParB/RepB/Spo0J family partition protein</fullName>
    </submittedName>
</protein>